<comment type="similarity">
    <text evidence="1">Belongs to the AB hydrolase superfamily. AB hydrolase 2 family.</text>
</comment>
<dbReference type="HOGENOM" id="CLU_049413_2_2_1"/>
<evidence type="ECO:0000313" key="3">
    <source>
        <dbReference type="EMBL" id="EFJ05289.1"/>
    </source>
</evidence>
<dbReference type="Gramene" id="EFJ05289">
    <property type="protein sequence ID" value="EFJ05289"/>
    <property type="gene ID" value="SELMODRAFT_137360"/>
</dbReference>
<dbReference type="STRING" id="88036.D8TDD2"/>
<evidence type="ECO:0000256" key="1">
    <source>
        <dbReference type="ARBA" id="ARBA00006499"/>
    </source>
</evidence>
<dbReference type="GO" id="GO:0008474">
    <property type="term" value="F:palmitoyl-(protein) hydrolase activity"/>
    <property type="evidence" value="ECO:0000318"/>
    <property type="project" value="GO_Central"/>
</dbReference>
<accession>D8TDD2</accession>
<name>D8TDD2_SELML</name>
<dbReference type="InParanoid" id="D8TDD2"/>
<evidence type="ECO:0000313" key="4">
    <source>
        <dbReference type="Proteomes" id="UP000001514"/>
    </source>
</evidence>
<evidence type="ECO:0000259" key="2">
    <source>
        <dbReference type="Pfam" id="PF02230"/>
    </source>
</evidence>
<dbReference type="Pfam" id="PF02230">
    <property type="entry name" value="Abhydrolase_2"/>
    <property type="match status" value="1"/>
</dbReference>
<dbReference type="eggNOG" id="KOG2112">
    <property type="taxonomic scope" value="Eukaryota"/>
</dbReference>
<reference evidence="3 4" key="1">
    <citation type="journal article" date="2011" name="Science">
        <title>The Selaginella genome identifies genetic changes associated with the evolution of vascular plants.</title>
        <authorList>
            <person name="Banks J.A."/>
            <person name="Nishiyama T."/>
            <person name="Hasebe M."/>
            <person name="Bowman J.L."/>
            <person name="Gribskov M."/>
            <person name="dePamphilis C."/>
            <person name="Albert V.A."/>
            <person name="Aono N."/>
            <person name="Aoyama T."/>
            <person name="Ambrose B.A."/>
            <person name="Ashton N.W."/>
            <person name="Axtell M.J."/>
            <person name="Barker E."/>
            <person name="Barker M.S."/>
            <person name="Bennetzen J.L."/>
            <person name="Bonawitz N.D."/>
            <person name="Chapple C."/>
            <person name="Cheng C."/>
            <person name="Correa L.G."/>
            <person name="Dacre M."/>
            <person name="DeBarry J."/>
            <person name="Dreyer I."/>
            <person name="Elias M."/>
            <person name="Engstrom E.M."/>
            <person name="Estelle M."/>
            <person name="Feng L."/>
            <person name="Finet C."/>
            <person name="Floyd S.K."/>
            <person name="Frommer W.B."/>
            <person name="Fujita T."/>
            <person name="Gramzow L."/>
            <person name="Gutensohn M."/>
            <person name="Harholt J."/>
            <person name="Hattori M."/>
            <person name="Heyl A."/>
            <person name="Hirai T."/>
            <person name="Hiwatashi Y."/>
            <person name="Ishikawa M."/>
            <person name="Iwata M."/>
            <person name="Karol K.G."/>
            <person name="Koehler B."/>
            <person name="Kolukisaoglu U."/>
            <person name="Kubo M."/>
            <person name="Kurata T."/>
            <person name="Lalonde S."/>
            <person name="Li K."/>
            <person name="Li Y."/>
            <person name="Litt A."/>
            <person name="Lyons E."/>
            <person name="Manning G."/>
            <person name="Maruyama T."/>
            <person name="Michael T.P."/>
            <person name="Mikami K."/>
            <person name="Miyazaki S."/>
            <person name="Morinaga S."/>
            <person name="Murata T."/>
            <person name="Mueller-Roeber B."/>
            <person name="Nelson D.R."/>
            <person name="Obara M."/>
            <person name="Oguri Y."/>
            <person name="Olmstead R.G."/>
            <person name="Onodera N."/>
            <person name="Petersen B.L."/>
            <person name="Pils B."/>
            <person name="Prigge M."/>
            <person name="Rensing S.A."/>
            <person name="Riano-Pachon D.M."/>
            <person name="Roberts A.W."/>
            <person name="Sato Y."/>
            <person name="Scheller H.V."/>
            <person name="Schulz B."/>
            <person name="Schulz C."/>
            <person name="Shakirov E.V."/>
            <person name="Shibagaki N."/>
            <person name="Shinohara N."/>
            <person name="Shippen D.E."/>
            <person name="Soerensen I."/>
            <person name="Sotooka R."/>
            <person name="Sugimoto N."/>
            <person name="Sugita M."/>
            <person name="Sumikawa N."/>
            <person name="Tanurdzic M."/>
            <person name="Theissen G."/>
            <person name="Ulvskov P."/>
            <person name="Wakazuki S."/>
            <person name="Weng J.K."/>
            <person name="Willats W.W."/>
            <person name="Wipf D."/>
            <person name="Wolf P.G."/>
            <person name="Yang L."/>
            <person name="Zimmer A.D."/>
            <person name="Zhu Q."/>
            <person name="Mitros T."/>
            <person name="Hellsten U."/>
            <person name="Loque D."/>
            <person name="Otillar R."/>
            <person name="Salamov A."/>
            <person name="Schmutz J."/>
            <person name="Shapiro H."/>
            <person name="Lindquist E."/>
            <person name="Lucas S."/>
            <person name="Rokhsar D."/>
            <person name="Grigoriev I.V."/>
        </authorList>
    </citation>
    <scope>NUCLEOTIDE SEQUENCE [LARGE SCALE GENOMIC DNA]</scope>
</reference>
<sequence length="243" mass="27084">MGERPAPHIQEPASEHTHTVILLHGGGSDGPQLWRAIRRMRPSLFAKFPSFRWVFPSSGLLWSSSMEMERKQWLDASPRDSSESAQEIPGLSSSVEYVLGLIEDEVQRLGGRADRLVLGGLSQGQATSLHALLRCEHRLGAYVGMSGWLPLAHKLDQGMKVEGDLQGAEAPTPVFLGHGTHDRKVPLELALRARHVLSTNMKVDVTWRQYVGAKLDGHWIKEPEELEDVAEFLQAKLQIQNHI</sequence>
<protein>
    <recommendedName>
        <fullName evidence="2">Phospholipase/carboxylesterase/thioesterase domain-containing protein</fullName>
    </recommendedName>
</protein>
<dbReference type="OrthoDB" id="2418081at2759"/>
<dbReference type="InterPro" id="IPR003140">
    <property type="entry name" value="PLipase/COase/thioEstase"/>
</dbReference>
<dbReference type="Gene3D" id="3.40.50.1820">
    <property type="entry name" value="alpha/beta hydrolase"/>
    <property type="match status" value="1"/>
</dbReference>
<proteinExistence type="inferred from homology"/>
<organism evidence="4">
    <name type="scientific">Selaginella moellendorffii</name>
    <name type="common">Spikemoss</name>
    <dbReference type="NCBI Taxonomy" id="88036"/>
    <lineage>
        <taxon>Eukaryota</taxon>
        <taxon>Viridiplantae</taxon>
        <taxon>Streptophyta</taxon>
        <taxon>Embryophyta</taxon>
        <taxon>Tracheophyta</taxon>
        <taxon>Lycopodiopsida</taxon>
        <taxon>Selaginellales</taxon>
        <taxon>Selaginellaceae</taxon>
        <taxon>Selaginella</taxon>
    </lineage>
</organism>
<dbReference type="GO" id="GO:0005737">
    <property type="term" value="C:cytoplasm"/>
    <property type="evidence" value="ECO:0000318"/>
    <property type="project" value="GO_Central"/>
</dbReference>
<dbReference type="InterPro" id="IPR050565">
    <property type="entry name" value="LYPA1-2/EST-like"/>
</dbReference>
<keyword evidence="4" id="KW-1185">Reference proteome</keyword>
<feature type="domain" description="Phospholipase/carboxylesterase/thioesterase" evidence="2">
    <location>
        <begin position="7"/>
        <end position="235"/>
    </location>
</feature>
<gene>
    <name evidence="3" type="ORF">SELMODRAFT_137360</name>
</gene>
<dbReference type="SUPFAM" id="SSF53474">
    <property type="entry name" value="alpha/beta-Hydrolases"/>
    <property type="match status" value="1"/>
</dbReference>
<dbReference type="AlphaFoldDB" id="D8TDD2"/>
<dbReference type="PANTHER" id="PTHR10655">
    <property type="entry name" value="LYSOPHOSPHOLIPASE-RELATED"/>
    <property type="match status" value="1"/>
</dbReference>
<dbReference type="KEGG" id="smo:SELMODRAFT_137360"/>
<dbReference type="EMBL" id="GL377729">
    <property type="protein sequence ID" value="EFJ05289.1"/>
    <property type="molecule type" value="Genomic_DNA"/>
</dbReference>
<dbReference type="Proteomes" id="UP000001514">
    <property type="component" value="Unassembled WGS sequence"/>
</dbReference>
<dbReference type="InterPro" id="IPR029058">
    <property type="entry name" value="AB_hydrolase_fold"/>
</dbReference>
<dbReference type="PANTHER" id="PTHR10655:SF63">
    <property type="entry name" value="PHOSPHOLIPASE_CARBOXYLESTERASE_THIOESTERASE DOMAIN-CONTAINING PROTEIN"/>
    <property type="match status" value="1"/>
</dbReference>